<gene>
    <name evidence="2" type="ORF">CR203_04640</name>
</gene>
<dbReference type="Gene3D" id="3.20.20.140">
    <property type="entry name" value="Metal-dependent hydrolases"/>
    <property type="match status" value="1"/>
</dbReference>
<evidence type="ECO:0000313" key="2">
    <source>
        <dbReference type="EMBL" id="RKL69319.1"/>
    </source>
</evidence>
<reference evidence="2 3" key="1">
    <citation type="submission" date="2017-10" db="EMBL/GenBank/DDBJ databases">
        <title>Bacillus sp. nov., a halophilic bacterium isolated from a Keqin Lake.</title>
        <authorList>
            <person name="Wang H."/>
        </authorList>
    </citation>
    <scope>NUCLEOTIDE SEQUENCE [LARGE SCALE GENOMIC DNA]</scope>
    <source>
        <strain evidence="2 3">KCTC 13187</strain>
    </source>
</reference>
<dbReference type="OrthoDB" id="9787654at2"/>
<keyword evidence="2" id="KW-0378">Hydrolase</keyword>
<protein>
    <submittedName>
        <fullName evidence="2">2-pyrone-4,6-dicarboxylate hydrolase</fullName>
    </submittedName>
</protein>
<dbReference type="InterPro" id="IPR006680">
    <property type="entry name" value="Amidohydro-rel"/>
</dbReference>
<organism evidence="2 3">
    <name type="scientific">Salipaludibacillus neizhouensis</name>
    <dbReference type="NCBI Taxonomy" id="885475"/>
    <lineage>
        <taxon>Bacteria</taxon>
        <taxon>Bacillati</taxon>
        <taxon>Bacillota</taxon>
        <taxon>Bacilli</taxon>
        <taxon>Bacillales</taxon>
        <taxon>Bacillaceae</taxon>
    </lineage>
</organism>
<comment type="caution">
    <text evidence="2">The sequence shown here is derived from an EMBL/GenBank/DDBJ whole genome shotgun (WGS) entry which is preliminary data.</text>
</comment>
<dbReference type="EMBL" id="PDOE01000001">
    <property type="protein sequence ID" value="RKL69319.1"/>
    <property type="molecule type" value="Genomic_DNA"/>
</dbReference>
<evidence type="ECO:0000313" key="3">
    <source>
        <dbReference type="Proteomes" id="UP000281498"/>
    </source>
</evidence>
<name>A0A3A9KAZ0_9BACI</name>
<dbReference type="AlphaFoldDB" id="A0A3A9KAZ0"/>
<evidence type="ECO:0000259" key="1">
    <source>
        <dbReference type="Pfam" id="PF04909"/>
    </source>
</evidence>
<dbReference type="PANTHER" id="PTHR35563">
    <property type="entry name" value="BARREL METAL-DEPENDENT HYDROLASE, PUTATIVE (AFU_ORTHOLOGUE AFUA_1G16240)-RELATED"/>
    <property type="match status" value="1"/>
</dbReference>
<keyword evidence="3" id="KW-1185">Reference proteome</keyword>
<sequence>MEIFDAHFHIIDPQFPLVENQGFLPDTFTSYDYLEKAKDLNIIGGALVSGSFQEYDQTYLLHALKILGPSFIGVTQLPYDTSDEKIINLDKKGVKAVRFNVKRGGSEMLARLDSFSRRVHDLAGWHTELYIDSRSLIEIASTLTELPAVSIDHLGLSRDGFSTLLDLVDHGVKVKATGFGRLDFNPEDAIREIYHINPEALMFGTDLPSTRAKRPFHHSDINLIYNVLDEYGAKKVLLKNAQRWYKK</sequence>
<dbReference type="Pfam" id="PF04909">
    <property type="entry name" value="Amidohydro_2"/>
    <property type="match status" value="1"/>
</dbReference>
<feature type="domain" description="Amidohydrolase-related" evidence="1">
    <location>
        <begin position="5"/>
        <end position="246"/>
    </location>
</feature>
<accession>A0A3A9KAZ0</accession>
<dbReference type="Proteomes" id="UP000281498">
    <property type="component" value="Unassembled WGS sequence"/>
</dbReference>
<dbReference type="InterPro" id="IPR052358">
    <property type="entry name" value="Aro_Compnd_Degr_Hydrolases"/>
</dbReference>
<proteinExistence type="predicted"/>
<dbReference type="InterPro" id="IPR032466">
    <property type="entry name" value="Metal_Hydrolase"/>
</dbReference>
<dbReference type="GO" id="GO:0016787">
    <property type="term" value="F:hydrolase activity"/>
    <property type="evidence" value="ECO:0007669"/>
    <property type="project" value="UniProtKB-KW"/>
</dbReference>
<dbReference type="RefSeq" id="WP_110936041.1">
    <property type="nucleotide sequence ID" value="NZ_KZ614146.1"/>
</dbReference>
<dbReference type="PANTHER" id="PTHR35563:SF2">
    <property type="entry name" value="BARREL METAL-DEPENDENT HYDROLASE, PUTATIVE (AFU_ORTHOLOGUE AFUA_1G16240)-RELATED"/>
    <property type="match status" value="1"/>
</dbReference>
<dbReference type="SUPFAM" id="SSF51556">
    <property type="entry name" value="Metallo-dependent hydrolases"/>
    <property type="match status" value="1"/>
</dbReference>